<name>A0A2P6TZE8_CHLSO</name>
<gene>
    <name evidence="3" type="ORF">C2E21_2491</name>
</gene>
<comment type="caution">
    <text evidence="3">The sequence shown here is derived from an EMBL/GenBank/DDBJ whole genome shotgun (WGS) entry which is preliminary data.</text>
</comment>
<feature type="region of interest" description="Disordered" evidence="2">
    <location>
        <begin position="226"/>
        <end position="248"/>
    </location>
</feature>
<evidence type="ECO:0000256" key="1">
    <source>
        <dbReference type="SAM" id="Coils"/>
    </source>
</evidence>
<organism evidence="3 4">
    <name type="scientific">Chlorella sorokiniana</name>
    <name type="common">Freshwater green alga</name>
    <dbReference type="NCBI Taxonomy" id="3076"/>
    <lineage>
        <taxon>Eukaryota</taxon>
        <taxon>Viridiplantae</taxon>
        <taxon>Chlorophyta</taxon>
        <taxon>core chlorophytes</taxon>
        <taxon>Trebouxiophyceae</taxon>
        <taxon>Chlorellales</taxon>
        <taxon>Chlorellaceae</taxon>
        <taxon>Chlorella clade</taxon>
        <taxon>Chlorella</taxon>
    </lineage>
</organism>
<keyword evidence="4" id="KW-1185">Reference proteome</keyword>
<sequence>MPPAVAPDGQEPPLVAPLARRPSHAARPVLTVPLIHWAADSSDAEEGDDCWEAQCAGWRTGSANGGSGRTADGAALPCKGIDADDPTLQLALALGLDPLLLPAAGGPGLPGNPAAGIKALRFALAHPSSTPSLSASPAAGSNHHLAMTASVLAKQRRKAGEGAAAGCGSAEGGRDRVQQIDALLLAMKRRLRAVQAAMAADLAQAQEAEAQQQQQQQQPLDTIAEEAGSPRPAGEEQAVPAGEEEVEAVTGAAPVATGGQPILALSAKLTATSQGKHTAHNLLLSVLAGLPAEAERPASRSGAHSPSPATTSRSGAAQGSPRLKRPSVVAAELHAFADALRERQ</sequence>
<evidence type="ECO:0000313" key="3">
    <source>
        <dbReference type="EMBL" id="PRW59444.1"/>
    </source>
</evidence>
<dbReference type="AlphaFoldDB" id="A0A2P6TZE8"/>
<evidence type="ECO:0000313" key="4">
    <source>
        <dbReference type="Proteomes" id="UP000239899"/>
    </source>
</evidence>
<accession>A0A2P6TZE8</accession>
<keyword evidence="1" id="KW-0175">Coiled coil</keyword>
<reference evidence="3 4" key="1">
    <citation type="journal article" date="2018" name="Plant J.">
        <title>Genome sequences of Chlorella sorokiniana UTEX 1602 and Micractinium conductrix SAG 241.80: implications to maltose excretion by a green alga.</title>
        <authorList>
            <person name="Arriola M.B."/>
            <person name="Velmurugan N."/>
            <person name="Zhang Y."/>
            <person name="Plunkett M.H."/>
            <person name="Hondzo H."/>
            <person name="Barney B.M."/>
        </authorList>
    </citation>
    <scope>NUCLEOTIDE SEQUENCE [LARGE SCALE GENOMIC DNA]</scope>
    <source>
        <strain evidence="4">UTEX 1602</strain>
    </source>
</reference>
<proteinExistence type="predicted"/>
<feature type="region of interest" description="Disordered" evidence="2">
    <location>
        <begin position="1"/>
        <end position="22"/>
    </location>
</feature>
<feature type="coiled-coil region" evidence="1">
    <location>
        <begin position="191"/>
        <end position="218"/>
    </location>
</feature>
<dbReference type="EMBL" id="LHPG02000004">
    <property type="protein sequence ID" value="PRW59444.1"/>
    <property type="molecule type" value="Genomic_DNA"/>
</dbReference>
<protein>
    <submittedName>
        <fullName evidence="3">Uncharacterized protein</fullName>
    </submittedName>
</protein>
<evidence type="ECO:0000256" key="2">
    <source>
        <dbReference type="SAM" id="MobiDB-lite"/>
    </source>
</evidence>
<dbReference type="Proteomes" id="UP000239899">
    <property type="component" value="Unassembled WGS sequence"/>
</dbReference>
<feature type="compositionally biased region" description="Polar residues" evidence="2">
    <location>
        <begin position="302"/>
        <end position="317"/>
    </location>
</feature>
<feature type="region of interest" description="Disordered" evidence="2">
    <location>
        <begin position="294"/>
        <end position="327"/>
    </location>
</feature>